<gene>
    <name evidence="3" type="ORF">BRAA10T45226Z</name>
    <name evidence="2" type="ORF">BRAPAZ1V2_A10P32880.2</name>
</gene>
<evidence type="ECO:0000256" key="1">
    <source>
        <dbReference type="SAM" id="SignalP"/>
    </source>
</evidence>
<evidence type="ECO:0000313" key="3">
    <source>
        <dbReference type="EMBL" id="VDD21120.1"/>
    </source>
</evidence>
<feature type="signal peptide" evidence="1">
    <location>
        <begin position="1"/>
        <end position="16"/>
    </location>
</feature>
<feature type="chain" id="PRO_5039802727" evidence="1">
    <location>
        <begin position="17"/>
        <end position="80"/>
    </location>
</feature>
<dbReference type="Proteomes" id="UP000694005">
    <property type="component" value="Chromosome A10"/>
</dbReference>
<protein>
    <submittedName>
        <fullName evidence="2">Uncharacterized protein</fullName>
    </submittedName>
</protein>
<proteinExistence type="predicted"/>
<dbReference type="EMBL" id="LS974626">
    <property type="protein sequence ID" value="CAG7912042.1"/>
    <property type="molecule type" value="Genomic_DNA"/>
</dbReference>
<name>A0A3P6D2D7_BRACM</name>
<accession>A0A3P6D2D7</accession>
<organism evidence="3">
    <name type="scientific">Brassica campestris</name>
    <name type="common">Field mustard</name>
    <dbReference type="NCBI Taxonomy" id="3711"/>
    <lineage>
        <taxon>Eukaryota</taxon>
        <taxon>Viridiplantae</taxon>
        <taxon>Streptophyta</taxon>
        <taxon>Embryophyta</taxon>
        <taxon>Tracheophyta</taxon>
        <taxon>Spermatophyta</taxon>
        <taxon>Magnoliopsida</taxon>
        <taxon>eudicotyledons</taxon>
        <taxon>Gunneridae</taxon>
        <taxon>Pentapetalae</taxon>
        <taxon>rosids</taxon>
        <taxon>malvids</taxon>
        <taxon>Brassicales</taxon>
        <taxon>Brassicaceae</taxon>
        <taxon>Brassiceae</taxon>
        <taxon>Brassica</taxon>
    </lineage>
</organism>
<sequence>MNILLMILILLGLCIGSSNDLHMIGENKITLTLSNQLEHSKLLKVWIGKYNMKFIFGGNIFGTTIRSYHPMTLVQRTIRL</sequence>
<dbReference type="EMBL" id="LR031577">
    <property type="protein sequence ID" value="VDD21120.1"/>
    <property type="molecule type" value="Genomic_DNA"/>
</dbReference>
<keyword evidence="1" id="KW-0732">Signal</keyword>
<dbReference type="AlphaFoldDB" id="A0A3P6D2D7"/>
<evidence type="ECO:0000313" key="2">
    <source>
        <dbReference type="EMBL" id="CAG7912042.1"/>
    </source>
</evidence>
<dbReference type="Gramene" id="A10p32880.2_BraZ1">
    <property type="protein sequence ID" value="A10p32880.2_BraZ1.CDS"/>
    <property type="gene ID" value="A10g32880.2_BraZ1"/>
</dbReference>
<reference evidence="3" key="1">
    <citation type="submission" date="2018-11" db="EMBL/GenBank/DDBJ databases">
        <authorList>
            <consortium name="Genoscope - CEA"/>
            <person name="William W."/>
        </authorList>
    </citation>
    <scope>NUCLEOTIDE SEQUENCE</scope>
</reference>